<dbReference type="Proteomes" id="UP001566132">
    <property type="component" value="Unassembled WGS sequence"/>
</dbReference>
<evidence type="ECO:0000256" key="12">
    <source>
        <dbReference type="RuleBase" id="RU363075"/>
    </source>
</evidence>
<evidence type="ECO:0000256" key="2">
    <source>
        <dbReference type="ARBA" id="ARBA00004922"/>
    </source>
</evidence>
<evidence type="ECO:0000256" key="3">
    <source>
        <dbReference type="ARBA" id="ARBA00007063"/>
    </source>
</evidence>
<keyword evidence="9 12" id="KW-0472">Membrane</keyword>
<evidence type="ECO:0000256" key="14">
    <source>
        <dbReference type="SAM" id="MobiDB-lite"/>
    </source>
</evidence>
<evidence type="ECO:0000256" key="13">
    <source>
        <dbReference type="SAM" id="Coils"/>
    </source>
</evidence>
<comment type="function">
    <text evidence="10">Mannosyltransferase that operates in the biosynthetic pathway of dolichol-linked oligosaccharides, the glycan precursors employed in protein asparagine (N)-glycosylation. The assembly of dolichol-linked oligosaccharides begins on the cytosolic side of the endoplasmic reticulum membrane and finishes in its lumen. The sequential addition of sugars to dolichol pyrophosphate produces dolichol-linked oligosaccharides containing fourteen sugars, including two GlcNAcs, nine mannoses and three glucoses. Once assembled, the oligosaccharide is transferred from the lipid to nascent proteins by oligosaccharyltransferases. In the lumen of the endoplasmic reticulum, adds the eighth mannose residue in an alpha-1,6 linkage onto Man(7)GlcNAc(2)-PP-dolichol to produce Man(8)GlcNAc(2)-PP-dolichol.</text>
</comment>
<organism evidence="15 16">
    <name type="scientific">Hypothenemus hampei</name>
    <name type="common">Coffee berry borer</name>
    <dbReference type="NCBI Taxonomy" id="57062"/>
    <lineage>
        <taxon>Eukaryota</taxon>
        <taxon>Metazoa</taxon>
        <taxon>Ecdysozoa</taxon>
        <taxon>Arthropoda</taxon>
        <taxon>Hexapoda</taxon>
        <taxon>Insecta</taxon>
        <taxon>Pterygota</taxon>
        <taxon>Neoptera</taxon>
        <taxon>Endopterygota</taxon>
        <taxon>Coleoptera</taxon>
        <taxon>Polyphaga</taxon>
        <taxon>Cucujiformia</taxon>
        <taxon>Curculionidae</taxon>
        <taxon>Scolytinae</taxon>
        <taxon>Hypothenemus</taxon>
    </lineage>
</organism>
<feature type="coiled-coil region" evidence="13">
    <location>
        <begin position="491"/>
        <end position="551"/>
    </location>
</feature>
<feature type="transmembrane region" description="Helical" evidence="12">
    <location>
        <begin position="56"/>
        <end position="73"/>
    </location>
</feature>
<reference evidence="15 16" key="1">
    <citation type="submission" date="2024-05" db="EMBL/GenBank/DDBJ databases">
        <title>Genetic variation in Jamaican populations of the coffee berry borer (Hypothenemus hampei).</title>
        <authorList>
            <person name="Errbii M."/>
            <person name="Myrie A."/>
        </authorList>
    </citation>
    <scope>NUCLEOTIDE SEQUENCE [LARGE SCALE GENOMIC DNA]</scope>
    <source>
        <strain evidence="15">JA-Hopewell-2020-01-JO</strain>
        <tissue evidence="15">Whole body</tissue>
    </source>
</reference>
<comment type="caution">
    <text evidence="15">The sequence shown here is derived from an EMBL/GenBank/DDBJ whole genome shotgun (WGS) entry which is preliminary data.</text>
</comment>
<feature type="transmembrane region" description="Helical" evidence="12">
    <location>
        <begin position="161"/>
        <end position="185"/>
    </location>
</feature>
<comment type="pathway">
    <text evidence="2">Protein modification; protein glycosylation.</text>
</comment>
<gene>
    <name evidence="15" type="ORF">ABEB36_006468</name>
</gene>
<comment type="similarity">
    <text evidence="3 12">Belongs to the glycosyltransferase 22 family.</text>
</comment>
<protein>
    <recommendedName>
        <fullName evidence="12">Mannosyltransferase</fullName>
        <ecNumber evidence="12">2.4.1.-</ecNumber>
    </recommendedName>
</protein>
<feature type="transmembrane region" description="Helical" evidence="12">
    <location>
        <begin position="333"/>
        <end position="354"/>
    </location>
</feature>
<dbReference type="Pfam" id="PF03901">
    <property type="entry name" value="Glyco_transf_22"/>
    <property type="match status" value="1"/>
</dbReference>
<comment type="catalytic activity">
    <reaction evidence="11">
        <text>an alpha-D-Man-(1-&gt;2)-alpha-D-Man-(1-&gt;2)-alpha-D-Man-(1-&gt;3)-[alpha-D-Man-(1-&gt;2)-alpha-D-Man-(1-&gt;3)-alpha-D-Man-(1-&gt;6)]-beta-D-Man-(1-&gt;4)-beta-D-GlcNAc-(1-&gt;4)-alpha-D-GlcNAc-diphospho-di-trans,poly-cis-dolichol + a di-trans,poly-cis-dolichyl beta-D-mannosyl phosphate = an alpha-D-Man-(1-&gt;2)-alpha-D-Man-(1-&gt;2)-alpha-D-Man-(1-&gt;3)-[alpha-D-Man-(1-&gt;2)-alpha-D-Man-(1-&gt;3)-[alpha-D-Man-(1-&gt;6)]-alpha-D-Man-(1-&gt;6)]-beta-D-Man-(1-&gt;4)-beta-D-GlcNAc-(1-&gt;4)-alpha-D-GlcNAc-diphospho-di-trans,poly-cis-dolichol + a di-trans,poly-cis-dolichyl phosphate + H(+)</text>
        <dbReference type="Rhea" id="RHEA:29535"/>
        <dbReference type="Rhea" id="RHEA-COMP:19498"/>
        <dbReference type="Rhea" id="RHEA-COMP:19501"/>
        <dbReference type="Rhea" id="RHEA-COMP:19518"/>
        <dbReference type="Rhea" id="RHEA-COMP:19519"/>
        <dbReference type="ChEBI" id="CHEBI:15378"/>
        <dbReference type="ChEBI" id="CHEBI:57683"/>
        <dbReference type="ChEBI" id="CHEBI:58211"/>
        <dbReference type="ChEBI" id="CHEBI:132517"/>
        <dbReference type="ChEBI" id="CHEBI:132519"/>
        <dbReference type="EC" id="2.4.1.260"/>
    </reaction>
    <physiologicalReaction direction="left-to-right" evidence="11">
        <dbReference type="Rhea" id="RHEA:29536"/>
    </physiologicalReaction>
</comment>
<dbReference type="PANTHER" id="PTHR22760:SF1">
    <property type="entry name" value="DOL-P-MAN:MAN(7)GLCNAC(2)-PP-DOL ALPHA-1,6-MANNOSYLTRANSFERASE"/>
    <property type="match status" value="1"/>
</dbReference>
<feature type="transmembrane region" description="Helical" evidence="12">
    <location>
        <begin position="197"/>
        <end position="220"/>
    </location>
</feature>
<feature type="transmembrane region" description="Helical" evidence="12">
    <location>
        <begin position="139"/>
        <end position="155"/>
    </location>
</feature>
<evidence type="ECO:0000256" key="7">
    <source>
        <dbReference type="ARBA" id="ARBA00022824"/>
    </source>
</evidence>
<keyword evidence="16" id="KW-1185">Reference proteome</keyword>
<evidence type="ECO:0000256" key="11">
    <source>
        <dbReference type="ARBA" id="ARBA00048899"/>
    </source>
</evidence>
<accession>A0ABD1EQL9</accession>
<feature type="region of interest" description="Disordered" evidence="14">
    <location>
        <begin position="809"/>
        <end position="841"/>
    </location>
</feature>
<dbReference type="GO" id="GO:0005789">
    <property type="term" value="C:endoplasmic reticulum membrane"/>
    <property type="evidence" value="ECO:0007669"/>
    <property type="project" value="UniProtKB-SubCell"/>
</dbReference>
<evidence type="ECO:0000256" key="10">
    <source>
        <dbReference type="ARBA" id="ARBA00044721"/>
    </source>
</evidence>
<keyword evidence="7 12" id="KW-0256">Endoplasmic reticulum</keyword>
<dbReference type="InterPro" id="IPR005599">
    <property type="entry name" value="GPI_mannosylTrfase"/>
</dbReference>
<dbReference type="EC" id="2.4.1.-" evidence="12"/>
<evidence type="ECO:0000256" key="6">
    <source>
        <dbReference type="ARBA" id="ARBA00022692"/>
    </source>
</evidence>
<evidence type="ECO:0000256" key="9">
    <source>
        <dbReference type="ARBA" id="ARBA00023136"/>
    </source>
</evidence>
<sequence>MAQIVLLIATVHLIYCPFTKVEESFNLQAMHDILYHKWNISEYDHLEFPGVVPRTFLGPLFISFIAAPFVFILDCLNFSKFWAQYVVRTVLAVTVIASYKKLTITLEKEFGTRWLQWFIAITVTQSHFMFYMSRPLPNVMVLPLVLLALDGWLRGDQKCFILFSGAAIIIFRAELALFLGLLLLYDIYYQRITFKRLLQIAVPGGIGLLLLSVVVDSIFWNRPLWPEGEVLWYNTVLNKSSDWGTSPFLWYFYSALPRGLAASTLLVPIGCALDQRVRKLVALGLAFVLLYSILPHKELRFIIYVFPFLNVSAATACHRIWENRLKSPLYHFLSLGVAGHLAVNLLFTIFLLSISGTNYPGGVAVSHLHKLARGEPYVRIHICNLAAQTGVSRFTQLNSSWIYDKNEHLKTTDKDIFKFTHLIEEGKSKYASNLKILAATHDIIDSVEAFHQISFNYFTIPPVKIKTKPVLFILRRRNDYKEILALKGKHFEKENIKLAKEKDLKKNLQESDQYFDQLQIFDTENDEINETDELKEEVTDLKNTIESEEVKDPIVFEENFMPESVEIKPKKRFKKKLNDKEIPQPDLASIETDQENIEETVHDEQPDLNENFKMNDENVEVEKKTSKRHNLPIEEPPYDSQEDFIEESFEPKPKKLHKLKSSKKNMDKTEDDVEVFEPKRKKKKSRRINNFPLEEDQPSAIEDEEVAVKKTKKMKANENHDENRSHVKQNIKKIIQKYKRKKLDEEQETQDTQKKADDPTTNVYEEISKIESQIIDIIENNPSITNKDFVTDRLRETIKSELINAMDPTAVGLSLKNEESKSEKEDEPREPESEAEKRTNLEKFEENVAKKKFVKKFKKATERLDNIISIIDEIVDTIEIVEDY</sequence>
<feature type="compositionally biased region" description="Basic residues" evidence="14">
    <location>
        <begin position="654"/>
        <end position="663"/>
    </location>
</feature>
<feature type="transmembrane region" description="Helical" evidence="12">
    <location>
        <begin position="250"/>
        <end position="273"/>
    </location>
</feature>
<name>A0ABD1EQL9_HYPHA</name>
<evidence type="ECO:0000256" key="5">
    <source>
        <dbReference type="ARBA" id="ARBA00022679"/>
    </source>
</evidence>
<dbReference type="EMBL" id="JBDJPC010000005">
    <property type="protein sequence ID" value="KAL1501070.1"/>
    <property type="molecule type" value="Genomic_DNA"/>
</dbReference>
<evidence type="ECO:0000313" key="16">
    <source>
        <dbReference type="Proteomes" id="UP001566132"/>
    </source>
</evidence>
<feature type="transmembrane region" description="Helical" evidence="12">
    <location>
        <begin position="301"/>
        <end position="321"/>
    </location>
</feature>
<proteinExistence type="inferred from homology"/>
<dbReference type="AlphaFoldDB" id="A0ABD1EQL9"/>
<keyword evidence="8 12" id="KW-1133">Transmembrane helix</keyword>
<feature type="compositionally biased region" description="Acidic residues" evidence="14">
    <location>
        <begin position="693"/>
        <end position="705"/>
    </location>
</feature>
<dbReference type="PANTHER" id="PTHR22760">
    <property type="entry name" value="GLYCOSYLTRANSFERASE"/>
    <property type="match status" value="1"/>
</dbReference>
<feature type="region of interest" description="Disordered" evidence="14">
    <location>
        <begin position="620"/>
        <end position="763"/>
    </location>
</feature>
<evidence type="ECO:0000256" key="8">
    <source>
        <dbReference type="ARBA" id="ARBA00022989"/>
    </source>
</evidence>
<feature type="transmembrane region" description="Helical" evidence="12">
    <location>
        <begin position="280"/>
        <end position="295"/>
    </location>
</feature>
<evidence type="ECO:0000256" key="1">
    <source>
        <dbReference type="ARBA" id="ARBA00004477"/>
    </source>
</evidence>
<feature type="compositionally biased region" description="Acidic residues" evidence="14">
    <location>
        <begin position="636"/>
        <end position="648"/>
    </location>
</feature>
<feature type="compositionally biased region" description="Basic and acidic residues" evidence="14">
    <location>
        <begin position="715"/>
        <end position="725"/>
    </location>
</feature>
<dbReference type="GO" id="GO:0052917">
    <property type="term" value="F:dol-P-Man:Man(7)GlcNAc(2)-PP-Dol alpha-1,6-mannosyltransferase activity"/>
    <property type="evidence" value="ECO:0007669"/>
    <property type="project" value="UniProtKB-EC"/>
</dbReference>
<feature type="compositionally biased region" description="Basic and acidic residues" evidence="14">
    <location>
        <begin position="816"/>
        <end position="841"/>
    </location>
</feature>
<keyword evidence="5" id="KW-0808">Transferase</keyword>
<evidence type="ECO:0000313" key="15">
    <source>
        <dbReference type="EMBL" id="KAL1501070.1"/>
    </source>
</evidence>
<feature type="compositionally biased region" description="Basic residues" evidence="14">
    <location>
        <begin position="726"/>
        <end position="741"/>
    </location>
</feature>
<comment type="subcellular location">
    <subcellularLocation>
        <location evidence="1 12">Endoplasmic reticulum membrane</location>
        <topology evidence="1 12">Multi-pass membrane protein</topology>
    </subcellularLocation>
</comment>
<keyword evidence="6 12" id="KW-0812">Transmembrane</keyword>
<evidence type="ECO:0000256" key="4">
    <source>
        <dbReference type="ARBA" id="ARBA00022676"/>
    </source>
</evidence>
<keyword evidence="4 12" id="KW-0328">Glycosyltransferase</keyword>
<keyword evidence="13" id="KW-0175">Coiled coil</keyword>